<protein>
    <submittedName>
        <fullName evidence="1">Uncharacterized protein</fullName>
    </submittedName>
</protein>
<comment type="caution">
    <text evidence="1">The sequence shown here is derived from an EMBL/GenBank/DDBJ whole genome shotgun (WGS) entry which is preliminary data.</text>
</comment>
<gene>
    <name evidence="1" type="ORF">FQA47_023882</name>
</gene>
<dbReference type="AlphaFoldDB" id="A0A834C723"/>
<proteinExistence type="predicted"/>
<sequence length="153" mass="17733">MFGLEYAESETRPVTLNWDKHKSRRCSSVTFAPSVYTIFSMYWTHKDSGRVFVLDHLRWPAPMKEVIVDMLKLVDQDYAALVQSSCRDPNIMLHPSTRHHISRYIKHLAKLLNTPISLNTSPEKLQDRQRLWHSLTSGNETTSVPVVQMSDHV</sequence>
<accession>A0A834C723</accession>
<evidence type="ECO:0000313" key="2">
    <source>
        <dbReference type="Proteomes" id="UP000646548"/>
    </source>
</evidence>
<dbReference type="Proteomes" id="UP000646548">
    <property type="component" value="Unassembled WGS sequence"/>
</dbReference>
<evidence type="ECO:0000313" key="1">
    <source>
        <dbReference type="EMBL" id="KAF6724167.1"/>
    </source>
</evidence>
<name>A0A834C723_ORYME</name>
<dbReference type="EMBL" id="WKFB01000403">
    <property type="protein sequence ID" value="KAF6724167.1"/>
    <property type="molecule type" value="Genomic_DNA"/>
</dbReference>
<organism evidence="1 2">
    <name type="scientific">Oryzias melastigma</name>
    <name type="common">Marine medaka</name>
    <dbReference type="NCBI Taxonomy" id="30732"/>
    <lineage>
        <taxon>Eukaryota</taxon>
        <taxon>Metazoa</taxon>
        <taxon>Chordata</taxon>
        <taxon>Craniata</taxon>
        <taxon>Vertebrata</taxon>
        <taxon>Euteleostomi</taxon>
        <taxon>Actinopterygii</taxon>
        <taxon>Neopterygii</taxon>
        <taxon>Teleostei</taxon>
        <taxon>Neoteleostei</taxon>
        <taxon>Acanthomorphata</taxon>
        <taxon>Ovalentaria</taxon>
        <taxon>Atherinomorphae</taxon>
        <taxon>Beloniformes</taxon>
        <taxon>Adrianichthyidae</taxon>
        <taxon>Oryziinae</taxon>
        <taxon>Oryzias</taxon>
    </lineage>
</organism>
<reference evidence="1" key="1">
    <citation type="journal article" name="BMC Genomics">
        <title>Long-read sequencing and de novo genome assembly of marine medaka (Oryzias melastigma).</title>
        <authorList>
            <person name="Liang P."/>
            <person name="Saqib H.S.A."/>
            <person name="Ni X."/>
            <person name="Shen Y."/>
        </authorList>
    </citation>
    <scope>NUCLEOTIDE SEQUENCE</scope>
    <source>
        <strain evidence="1">Bigg-433</strain>
    </source>
</reference>